<feature type="chain" id="PRO_5036943058" description="DUF3570 domain-containing protein" evidence="1">
    <location>
        <begin position="21"/>
        <end position="359"/>
    </location>
</feature>
<name>A0A927IK77_9BACT</name>
<protein>
    <recommendedName>
        <fullName evidence="4">DUF3570 domain-containing protein</fullName>
    </recommendedName>
</protein>
<dbReference type="Proteomes" id="UP000622317">
    <property type="component" value="Unassembled WGS sequence"/>
</dbReference>
<evidence type="ECO:0000313" key="3">
    <source>
        <dbReference type="Proteomes" id="UP000622317"/>
    </source>
</evidence>
<sequence length="359" mass="40229">MKRIAAVTLGLLAPLFSSFSETLRYTVPFEISESDISYSISFSTGGQDTASPRFSGILNAKVAFDRETLEVTECTFLDGSRIYWENFSLQTQSDVTYEELGTFPTRFSFLFEGISTRLMTIGDRGRVDPANGKLYDDDIAAISDQGVGSITIGIGDVQETETIDYAVEPSEQEIVSSPTIAVERIKDDLYGQHFNFTLTFSFDEEESETIEGSNSSFTLRESGQLTATYSYSETTPFGSWYSFNKWSFDGNELDSENEAGVPLYLAYALGFMAYRDDQQAPLSLRYEHGNAVLRIPSDYRNDDVYVEYSRTLQQDSWSMVPEAWLAGGYPSLKKESSGEIMLTLPFVDPPTFIRLRAEP</sequence>
<proteinExistence type="predicted"/>
<accession>A0A927IK77</accession>
<evidence type="ECO:0008006" key="4">
    <source>
        <dbReference type="Google" id="ProtNLM"/>
    </source>
</evidence>
<evidence type="ECO:0000313" key="2">
    <source>
        <dbReference type="EMBL" id="MBD5782325.1"/>
    </source>
</evidence>
<dbReference type="AlphaFoldDB" id="A0A927IK77"/>
<keyword evidence="3" id="KW-1185">Reference proteome</keyword>
<comment type="caution">
    <text evidence="2">The sequence shown here is derived from an EMBL/GenBank/DDBJ whole genome shotgun (WGS) entry which is preliminary data.</text>
</comment>
<feature type="signal peptide" evidence="1">
    <location>
        <begin position="1"/>
        <end position="20"/>
    </location>
</feature>
<evidence type="ECO:0000256" key="1">
    <source>
        <dbReference type="SAM" id="SignalP"/>
    </source>
</evidence>
<dbReference type="RefSeq" id="WP_191619404.1">
    <property type="nucleotide sequence ID" value="NZ_JACYFG010000060.1"/>
</dbReference>
<gene>
    <name evidence="2" type="ORF">IEN85_22690</name>
</gene>
<dbReference type="EMBL" id="JACYFG010000060">
    <property type="protein sequence ID" value="MBD5782325.1"/>
    <property type="molecule type" value="Genomic_DNA"/>
</dbReference>
<keyword evidence="1" id="KW-0732">Signal</keyword>
<reference evidence="2" key="1">
    <citation type="submission" date="2020-09" db="EMBL/GenBank/DDBJ databases">
        <title>Pelagicoccus enzymogenes sp. nov. with an EPS production, isolated from marine sediment.</title>
        <authorList>
            <person name="Feng X."/>
        </authorList>
    </citation>
    <scope>NUCLEOTIDE SEQUENCE</scope>
    <source>
        <strain evidence="2">NFK12</strain>
    </source>
</reference>
<organism evidence="2 3">
    <name type="scientific">Pelagicoccus enzymogenes</name>
    <dbReference type="NCBI Taxonomy" id="2773457"/>
    <lineage>
        <taxon>Bacteria</taxon>
        <taxon>Pseudomonadati</taxon>
        <taxon>Verrucomicrobiota</taxon>
        <taxon>Opitutia</taxon>
        <taxon>Puniceicoccales</taxon>
        <taxon>Pelagicoccaceae</taxon>
        <taxon>Pelagicoccus</taxon>
    </lineage>
</organism>